<proteinExistence type="predicted"/>
<accession>A0A3G7TP36</accession>
<evidence type="ECO:0000313" key="1">
    <source>
        <dbReference type="EMBL" id="AZE48895.1"/>
    </source>
</evidence>
<gene>
    <name evidence="1" type="ORF">C4K04_3223</name>
</gene>
<dbReference type="EMBL" id="CP027753">
    <property type="protein sequence ID" value="AZE48895.1"/>
    <property type="molecule type" value="Genomic_DNA"/>
</dbReference>
<reference evidence="1 2" key="1">
    <citation type="submission" date="2018-03" db="EMBL/GenBank/DDBJ databases">
        <title>Diversity of phytobeneficial traits revealed by whole-genome analysis of worldwide-isolated phenazine-producing Pseudomonas spp.</title>
        <authorList>
            <person name="Biessy A."/>
            <person name="Novinscak A."/>
            <person name="Blom J."/>
            <person name="Leger G."/>
            <person name="Thomashow L.S."/>
            <person name="Cazorla F.M."/>
            <person name="Josic D."/>
            <person name="Filion M."/>
        </authorList>
    </citation>
    <scope>NUCLEOTIDE SEQUENCE [LARGE SCALE GENOMIC DNA]</scope>
    <source>
        <strain evidence="1 2">B25</strain>
    </source>
</reference>
<dbReference type="Proteomes" id="UP000268048">
    <property type="component" value="Chromosome"/>
</dbReference>
<evidence type="ECO:0000313" key="2">
    <source>
        <dbReference type="Proteomes" id="UP000268048"/>
    </source>
</evidence>
<dbReference type="AlphaFoldDB" id="A0A3G7TP36"/>
<organism evidence="1 2">
    <name type="scientific">Pseudomonas chlororaphis</name>
    <dbReference type="NCBI Taxonomy" id="587753"/>
    <lineage>
        <taxon>Bacteria</taxon>
        <taxon>Pseudomonadati</taxon>
        <taxon>Pseudomonadota</taxon>
        <taxon>Gammaproteobacteria</taxon>
        <taxon>Pseudomonadales</taxon>
        <taxon>Pseudomonadaceae</taxon>
        <taxon>Pseudomonas</taxon>
    </lineage>
</organism>
<protein>
    <submittedName>
        <fullName evidence="1">Uncharacterized protein</fullName>
    </submittedName>
</protein>
<name>A0A3G7TP36_9PSED</name>
<sequence length="54" mass="5325">MIKNTLAAVIATAPLPGSGAPSSTDGVLVAALSLPGIACARPWPRLTGRAQSVV</sequence>